<dbReference type="PANTHER" id="PTHR33490">
    <property type="entry name" value="BLR5614 PROTEIN-RELATED"/>
    <property type="match status" value="1"/>
</dbReference>
<comment type="caution">
    <text evidence="2">The sequence shown here is derived from an EMBL/GenBank/DDBJ whole genome shotgun (WGS) entry which is preliminary data.</text>
</comment>
<keyword evidence="3" id="KW-1185">Reference proteome</keyword>
<proteinExistence type="predicted"/>
<dbReference type="PANTHER" id="PTHR33490:SF6">
    <property type="entry name" value="SLL1049 PROTEIN"/>
    <property type="match status" value="1"/>
</dbReference>
<reference evidence="2 3" key="1">
    <citation type="submission" date="2019-05" db="EMBL/GenBank/DDBJ databases">
        <title>Sulfitobacter sabulilitoris sp. nov., isolated from a marine sand.</title>
        <authorList>
            <person name="Yoon J.-H."/>
        </authorList>
    </citation>
    <scope>NUCLEOTIDE SEQUENCE [LARGE SCALE GENOMIC DNA]</scope>
    <source>
        <strain evidence="2 3">HSMS-29</strain>
    </source>
</reference>
<dbReference type="RefSeq" id="WP_138662748.1">
    <property type="nucleotide sequence ID" value="NZ_VANS01000003.1"/>
</dbReference>
<protein>
    <submittedName>
        <fullName evidence="2">Transglutaminase family protein</fullName>
    </submittedName>
</protein>
<evidence type="ECO:0000259" key="1">
    <source>
        <dbReference type="SMART" id="SM00460"/>
    </source>
</evidence>
<dbReference type="InterPro" id="IPR013589">
    <property type="entry name" value="Bac_transglu_N"/>
</dbReference>
<accession>A0A5S3PIA3</accession>
<dbReference type="AlphaFoldDB" id="A0A5S3PIA3"/>
<evidence type="ECO:0000313" key="2">
    <source>
        <dbReference type="EMBL" id="TMM51675.1"/>
    </source>
</evidence>
<dbReference type="SUPFAM" id="SSF54001">
    <property type="entry name" value="Cysteine proteinases"/>
    <property type="match status" value="1"/>
</dbReference>
<dbReference type="Pfam" id="PF01841">
    <property type="entry name" value="Transglut_core"/>
    <property type="match status" value="1"/>
</dbReference>
<dbReference type="SMART" id="SM00460">
    <property type="entry name" value="TGc"/>
    <property type="match status" value="1"/>
</dbReference>
<dbReference type="Proteomes" id="UP000309550">
    <property type="component" value="Unassembled WGS sequence"/>
</dbReference>
<organism evidence="2 3">
    <name type="scientific">Sulfitobacter sabulilitoris</name>
    <dbReference type="NCBI Taxonomy" id="2562655"/>
    <lineage>
        <taxon>Bacteria</taxon>
        <taxon>Pseudomonadati</taxon>
        <taxon>Pseudomonadota</taxon>
        <taxon>Alphaproteobacteria</taxon>
        <taxon>Rhodobacterales</taxon>
        <taxon>Roseobacteraceae</taxon>
        <taxon>Sulfitobacter</taxon>
    </lineage>
</organism>
<gene>
    <name evidence="2" type="ORF">FDT80_13025</name>
</gene>
<sequence>MLLRITHTTRYTYDQPVVYALQQVRLTPRDTRQQIVRDWVITLDGGKKETAYTDQHGTLTDLVSVTPGGTEIAITAHGTVETQDTAGVLGQAYGRTPLWYFLKSTALTEAGDAIGDISRQVARHDSLLEGLHALSAAILSAAPYRIGETYSATSAEAALTGGSGVCQDHAQIFVAAARAAGVPARYVSGYLMMNDRVDQDASHAWAEAHVDGLGWVGFDISNGISPDARYVRLAVGLDYREAAPLSGMRMGDANESMIVSLQIQQ</sequence>
<dbReference type="Pfam" id="PF08379">
    <property type="entry name" value="Bact_transglu_N"/>
    <property type="match status" value="1"/>
</dbReference>
<feature type="domain" description="Transglutaminase-like" evidence="1">
    <location>
        <begin position="158"/>
        <end position="222"/>
    </location>
</feature>
<evidence type="ECO:0000313" key="3">
    <source>
        <dbReference type="Proteomes" id="UP000309550"/>
    </source>
</evidence>
<dbReference type="Gene3D" id="3.10.620.30">
    <property type="match status" value="1"/>
</dbReference>
<dbReference type="EMBL" id="VANS01000003">
    <property type="protein sequence ID" value="TMM51675.1"/>
    <property type="molecule type" value="Genomic_DNA"/>
</dbReference>
<name>A0A5S3PIA3_9RHOB</name>
<dbReference type="InterPro" id="IPR038765">
    <property type="entry name" value="Papain-like_cys_pep_sf"/>
</dbReference>
<dbReference type="InterPro" id="IPR002931">
    <property type="entry name" value="Transglutaminase-like"/>
</dbReference>
<dbReference type="OrthoDB" id="9804023at2"/>